<dbReference type="PANTHER" id="PTHR30146:SF153">
    <property type="entry name" value="LACTOSE OPERON REPRESSOR"/>
    <property type="match status" value="1"/>
</dbReference>
<dbReference type="CDD" id="cd06267">
    <property type="entry name" value="PBP1_LacI_sugar_binding-like"/>
    <property type="match status" value="1"/>
</dbReference>
<dbReference type="SUPFAM" id="SSF47413">
    <property type="entry name" value="lambda repressor-like DNA-binding domains"/>
    <property type="match status" value="1"/>
</dbReference>
<keyword evidence="2 6" id="KW-0238">DNA-binding</keyword>
<dbReference type="PROSITE" id="PS50932">
    <property type="entry name" value="HTH_LACI_2"/>
    <property type="match status" value="1"/>
</dbReference>
<evidence type="ECO:0000256" key="3">
    <source>
        <dbReference type="ARBA" id="ARBA00023163"/>
    </source>
</evidence>
<keyword evidence="7" id="KW-1185">Reference proteome</keyword>
<proteinExistence type="predicted"/>
<accession>A0ABW2SNJ6</accession>
<reference evidence="7" key="1">
    <citation type="journal article" date="2019" name="Int. J. Syst. Evol. Microbiol.">
        <title>The Global Catalogue of Microorganisms (GCM) 10K type strain sequencing project: providing services to taxonomists for standard genome sequencing and annotation.</title>
        <authorList>
            <consortium name="The Broad Institute Genomics Platform"/>
            <consortium name="The Broad Institute Genome Sequencing Center for Infectious Disease"/>
            <person name="Wu L."/>
            <person name="Ma J."/>
        </authorList>
    </citation>
    <scope>NUCLEOTIDE SEQUENCE [LARGE SCALE GENOMIC DNA]</scope>
    <source>
        <strain evidence="7">CCUG 56698</strain>
    </source>
</reference>
<evidence type="ECO:0000256" key="1">
    <source>
        <dbReference type="ARBA" id="ARBA00023015"/>
    </source>
</evidence>
<dbReference type="Gene3D" id="1.10.260.40">
    <property type="entry name" value="lambda repressor-like DNA-binding domains"/>
    <property type="match status" value="1"/>
</dbReference>
<dbReference type="PROSITE" id="PS00356">
    <property type="entry name" value="HTH_LACI_1"/>
    <property type="match status" value="1"/>
</dbReference>
<dbReference type="SUPFAM" id="SSF53822">
    <property type="entry name" value="Periplasmic binding protein-like I"/>
    <property type="match status" value="1"/>
</dbReference>
<dbReference type="PANTHER" id="PTHR30146">
    <property type="entry name" value="LACI-RELATED TRANSCRIPTIONAL REPRESSOR"/>
    <property type="match status" value="1"/>
</dbReference>
<dbReference type="InterPro" id="IPR000843">
    <property type="entry name" value="HTH_LacI"/>
</dbReference>
<dbReference type="InterPro" id="IPR028082">
    <property type="entry name" value="Peripla_BP_I"/>
</dbReference>
<evidence type="ECO:0000313" key="7">
    <source>
        <dbReference type="Proteomes" id="UP001596527"/>
    </source>
</evidence>
<dbReference type="Gene3D" id="3.40.50.2300">
    <property type="match status" value="2"/>
</dbReference>
<dbReference type="InterPro" id="IPR046335">
    <property type="entry name" value="LacI/GalR-like_sensor"/>
</dbReference>
<feature type="domain" description="HTH lacI-type" evidence="5">
    <location>
        <begin position="3"/>
        <end position="57"/>
    </location>
</feature>
<dbReference type="SMART" id="SM00354">
    <property type="entry name" value="HTH_LACI"/>
    <property type="match status" value="1"/>
</dbReference>
<gene>
    <name evidence="6" type="ORF">ACFQWG_09520</name>
</gene>
<organism evidence="6 7">
    <name type="scientific">Schaalia naturae</name>
    <dbReference type="NCBI Taxonomy" id="635203"/>
    <lineage>
        <taxon>Bacteria</taxon>
        <taxon>Bacillati</taxon>
        <taxon>Actinomycetota</taxon>
        <taxon>Actinomycetes</taxon>
        <taxon>Actinomycetales</taxon>
        <taxon>Actinomycetaceae</taxon>
        <taxon>Schaalia</taxon>
    </lineage>
</organism>
<dbReference type="Pfam" id="PF13377">
    <property type="entry name" value="Peripla_BP_3"/>
    <property type="match status" value="1"/>
</dbReference>
<dbReference type="InterPro" id="IPR010982">
    <property type="entry name" value="Lambda_DNA-bd_dom_sf"/>
</dbReference>
<feature type="region of interest" description="Disordered" evidence="4">
    <location>
        <begin position="324"/>
        <end position="349"/>
    </location>
</feature>
<dbReference type="Pfam" id="PF00356">
    <property type="entry name" value="LacI"/>
    <property type="match status" value="1"/>
</dbReference>
<dbReference type="CDD" id="cd01392">
    <property type="entry name" value="HTH_LacI"/>
    <property type="match status" value="1"/>
</dbReference>
<comment type="caution">
    <text evidence="6">The sequence shown here is derived from an EMBL/GenBank/DDBJ whole genome shotgun (WGS) entry which is preliminary data.</text>
</comment>
<evidence type="ECO:0000256" key="2">
    <source>
        <dbReference type="ARBA" id="ARBA00023125"/>
    </source>
</evidence>
<dbReference type="EMBL" id="JBHTEF010000001">
    <property type="protein sequence ID" value="MFC7581430.1"/>
    <property type="molecule type" value="Genomic_DNA"/>
</dbReference>
<sequence>MASTIEDVAARAGVSTATVSRAMRGLDGVSKRSRDKVLEAARELGYVVSPTAQALATGHTGMIAVIVPTFNEWFSANVLEGAQRRLQSAGRLTAVLSASAVRGRPDYDVDVVSLRRRIDGVVNVSLPLTDEETREVAGLGVPVIAVGNPSPPFASVSLADREAGRIATRHLVNLGHRVIAYISGSRDELEPNTPGGQRLEGWRDVLVEEGLEHGPDLVVNSFFDVRGGHDAVLELLERRPDVTAVFAAADMIATGAMVALSEYGLRVPEDISIIGVDGDDTDPWVQLTTVVQDPAEMGAMAADLLLQIIGGGAVPEMTLVHGRLRPGRTTARPRDPEAADASPRRPPRR</sequence>
<keyword evidence="3" id="KW-0804">Transcription</keyword>
<protein>
    <submittedName>
        <fullName evidence="6">LacI family DNA-binding transcriptional regulator</fullName>
    </submittedName>
</protein>
<evidence type="ECO:0000313" key="6">
    <source>
        <dbReference type="EMBL" id="MFC7581430.1"/>
    </source>
</evidence>
<name>A0ABW2SNJ6_9ACTO</name>
<dbReference type="GO" id="GO:0003677">
    <property type="term" value="F:DNA binding"/>
    <property type="evidence" value="ECO:0007669"/>
    <property type="project" value="UniProtKB-KW"/>
</dbReference>
<evidence type="ECO:0000259" key="5">
    <source>
        <dbReference type="PROSITE" id="PS50932"/>
    </source>
</evidence>
<dbReference type="Proteomes" id="UP001596527">
    <property type="component" value="Unassembled WGS sequence"/>
</dbReference>
<keyword evidence="1" id="KW-0805">Transcription regulation</keyword>
<evidence type="ECO:0000256" key="4">
    <source>
        <dbReference type="SAM" id="MobiDB-lite"/>
    </source>
</evidence>
<dbReference type="RefSeq" id="WP_380974741.1">
    <property type="nucleotide sequence ID" value="NZ_JBHTEF010000001.1"/>
</dbReference>